<evidence type="ECO:0000256" key="4">
    <source>
        <dbReference type="ARBA" id="ARBA00023136"/>
    </source>
</evidence>
<dbReference type="OrthoDB" id="444631at2759"/>
<sequence length="263" mass="29605">MQALSSSTTTALRGNTTCLFAFWIDSKLTGSSEVVTSLLQSVALFLTIFRLWYRISIRMFWWEDAWALLAFVCAIATLITEWLHMQTGKSSSLVSAWVYSLGFLAVSWTVRISVMFSIVRIVSPSQVYRRITLAAAALLLLMWILDTAQKIWNCQSSDIWYSGAGPAGKPWCRMSRAMTIFELCMVFIADALLVALPVRLLWNVKLPKGERRMILLIFSSSIVMALASFFHGTCQLVPLVPLITPAVDFEVRHSYHCQSKSLS</sequence>
<evidence type="ECO:0000256" key="1">
    <source>
        <dbReference type="ARBA" id="ARBA00004141"/>
    </source>
</evidence>
<dbReference type="InterPro" id="IPR049326">
    <property type="entry name" value="Rhodopsin_dom_fungi"/>
</dbReference>
<evidence type="ECO:0000256" key="5">
    <source>
        <dbReference type="ARBA" id="ARBA00038359"/>
    </source>
</evidence>
<proteinExistence type="inferred from homology"/>
<evidence type="ECO:0000256" key="6">
    <source>
        <dbReference type="SAM" id="Phobius"/>
    </source>
</evidence>
<evidence type="ECO:0000256" key="2">
    <source>
        <dbReference type="ARBA" id="ARBA00022692"/>
    </source>
</evidence>
<evidence type="ECO:0000256" key="3">
    <source>
        <dbReference type="ARBA" id="ARBA00022989"/>
    </source>
</evidence>
<dbReference type="Proteomes" id="UP000053820">
    <property type="component" value="Unassembled WGS sequence"/>
</dbReference>
<keyword evidence="3 6" id="KW-1133">Transmembrane helix</keyword>
<evidence type="ECO:0000313" key="9">
    <source>
        <dbReference type="Proteomes" id="UP000053820"/>
    </source>
</evidence>
<dbReference type="PANTHER" id="PTHR33048:SF146">
    <property type="entry name" value="INTEGRAL MEMBRANE PROTEIN"/>
    <property type="match status" value="1"/>
</dbReference>
<feature type="domain" description="Rhodopsin" evidence="7">
    <location>
        <begin position="49"/>
        <end position="230"/>
    </location>
</feature>
<dbReference type="GO" id="GO:0016020">
    <property type="term" value="C:membrane"/>
    <property type="evidence" value="ECO:0007669"/>
    <property type="project" value="UniProtKB-SubCell"/>
</dbReference>
<evidence type="ECO:0000313" key="8">
    <source>
        <dbReference type="EMBL" id="KIJ60784.1"/>
    </source>
</evidence>
<feature type="transmembrane region" description="Helical" evidence="6">
    <location>
        <begin position="214"/>
        <end position="232"/>
    </location>
</feature>
<keyword evidence="4 6" id="KW-0472">Membrane</keyword>
<accession>A0A0C9V5H6</accession>
<dbReference type="Pfam" id="PF20684">
    <property type="entry name" value="Fung_rhodopsin"/>
    <property type="match status" value="1"/>
</dbReference>
<dbReference type="InterPro" id="IPR052337">
    <property type="entry name" value="SAT4-like"/>
</dbReference>
<feature type="transmembrane region" description="Helical" evidence="6">
    <location>
        <begin position="34"/>
        <end position="53"/>
    </location>
</feature>
<feature type="transmembrane region" description="Helical" evidence="6">
    <location>
        <begin position="131"/>
        <end position="152"/>
    </location>
</feature>
<keyword evidence="9" id="KW-1185">Reference proteome</keyword>
<feature type="transmembrane region" description="Helical" evidence="6">
    <location>
        <begin position="65"/>
        <end position="84"/>
    </location>
</feature>
<reference evidence="8 9" key="1">
    <citation type="submission" date="2014-04" db="EMBL/GenBank/DDBJ databases">
        <title>Evolutionary Origins and Diversification of the Mycorrhizal Mutualists.</title>
        <authorList>
            <consortium name="DOE Joint Genome Institute"/>
            <consortium name="Mycorrhizal Genomics Consortium"/>
            <person name="Kohler A."/>
            <person name="Kuo A."/>
            <person name="Nagy L.G."/>
            <person name="Floudas D."/>
            <person name="Copeland A."/>
            <person name="Barry K.W."/>
            <person name="Cichocki N."/>
            <person name="Veneault-Fourrey C."/>
            <person name="LaButti K."/>
            <person name="Lindquist E.A."/>
            <person name="Lipzen A."/>
            <person name="Lundell T."/>
            <person name="Morin E."/>
            <person name="Murat C."/>
            <person name="Riley R."/>
            <person name="Ohm R."/>
            <person name="Sun H."/>
            <person name="Tunlid A."/>
            <person name="Henrissat B."/>
            <person name="Grigoriev I.V."/>
            <person name="Hibbett D.S."/>
            <person name="Martin F."/>
        </authorList>
    </citation>
    <scope>NUCLEOTIDE SEQUENCE [LARGE SCALE GENOMIC DNA]</scope>
    <source>
        <strain evidence="8 9">MD-312</strain>
    </source>
</reference>
<feature type="transmembrane region" description="Helical" evidence="6">
    <location>
        <begin position="180"/>
        <end position="202"/>
    </location>
</feature>
<comment type="subcellular location">
    <subcellularLocation>
        <location evidence="1">Membrane</location>
        <topology evidence="1">Multi-pass membrane protein</topology>
    </subcellularLocation>
</comment>
<organism evidence="8 9">
    <name type="scientific">Hydnomerulius pinastri MD-312</name>
    <dbReference type="NCBI Taxonomy" id="994086"/>
    <lineage>
        <taxon>Eukaryota</taxon>
        <taxon>Fungi</taxon>
        <taxon>Dikarya</taxon>
        <taxon>Basidiomycota</taxon>
        <taxon>Agaricomycotina</taxon>
        <taxon>Agaricomycetes</taxon>
        <taxon>Agaricomycetidae</taxon>
        <taxon>Boletales</taxon>
        <taxon>Boletales incertae sedis</taxon>
        <taxon>Leucogyrophana</taxon>
    </lineage>
</organism>
<dbReference type="EMBL" id="KN839869">
    <property type="protein sequence ID" value="KIJ60784.1"/>
    <property type="molecule type" value="Genomic_DNA"/>
</dbReference>
<protein>
    <recommendedName>
        <fullName evidence="7">Rhodopsin domain-containing protein</fullName>
    </recommendedName>
</protein>
<name>A0A0C9V5H6_9AGAM</name>
<dbReference type="HOGENOM" id="CLU_052841_2_2_1"/>
<comment type="similarity">
    <text evidence="5">Belongs to the SAT4 family.</text>
</comment>
<feature type="transmembrane region" description="Helical" evidence="6">
    <location>
        <begin position="96"/>
        <end position="119"/>
    </location>
</feature>
<evidence type="ECO:0000259" key="7">
    <source>
        <dbReference type="Pfam" id="PF20684"/>
    </source>
</evidence>
<dbReference type="AlphaFoldDB" id="A0A0C9V5H6"/>
<keyword evidence="2 6" id="KW-0812">Transmembrane</keyword>
<dbReference type="PANTHER" id="PTHR33048">
    <property type="entry name" value="PTH11-LIKE INTEGRAL MEMBRANE PROTEIN (AFU_ORTHOLOGUE AFUA_5G11245)"/>
    <property type="match status" value="1"/>
</dbReference>
<gene>
    <name evidence="8" type="ORF">HYDPIDRAFT_98176</name>
</gene>